<evidence type="ECO:0000256" key="2">
    <source>
        <dbReference type="SAM" id="Phobius"/>
    </source>
</evidence>
<dbReference type="Pfam" id="PF04389">
    <property type="entry name" value="Peptidase_M28"/>
    <property type="match status" value="1"/>
</dbReference>
<accession>A0A0S4KJR0</accession>
<keyword evidence="2" id="KW-1133">Transmembrane helix</keyword>
<dbReference type="Gene3D" id="3.50.30.30">
    <property type="match status" value="1"/>
</dbReference>
<protein>
    <submittedName>
        <fullName evidence="6">Peptidase, putative</fullName>
    </submittedName>
</protein>
<keyword evidence="2" id="KW-0812">Transmembrane</keyword>
<dbReference type="SUPFAM" id="SSF47672">
    <property type="entry name" value="Transferrin receptor-like dimerisation domain"/>
    <property type="match status" value="1"/>
</dbReference>
<dbReference type="InterPro" id="IPR007484">
    <property type="entry name" value="Peptidase_M28"/>
</dbReference>
<feature type="domain" description="PA" evidence="3">
    <location>
        <begin position="201"/>
        <end position="286"/>
    </location>
</feature>
<sequence length="947" mass="103815">MEEESSDYVEENVALHRTNGARKVRIYPRDIVVAAVSTVVCCLIFGIVLVILRHNDSTTCPISPRDLEPTSTICADPPSLLRNQSYLASTRTFLRSRINASSIDARVYHYSFEPHIAGGPRNNILADETFSFFTSLGFDDVRREVMPALLMNLTHRSLNRTNSTTGTVIEELNLSERNILNQSAWDTALPPTNGYTGKGRVSGPLVWVNYGSVEDFANISHVNLTGTIVLVRYGSIFRGDKVKYAQQRGAVGVVICLDPHDMVQGAEFPSGPWANNDTVQRGSITNNEGDPLTPTWPSEIGGPTIDVQDTFDPTIMGKGMTLPTIPVQPISFGNARRLLQGLATTPLPPGWDNTGFLDLFSNGIGPGPATAALEVQRDLVVYNITNVIATMVGDTEPDRTVIIGAHRDAWTYGAADPVSGHSVVLEVAQALGDLRSMKQWTPRRTIQVCSWDAEEWAIIGSNEYVETNIELLRQRGVAYLNLDVAVSGREVMYPNGSPLLQHAVEAMGAEVFLPNGQPISSITAPYAACGSGSDHVGFIQLAGVPVLDCDIENVSSSYEAMYHSNYDSYYWMATFGDPQFLYHKAMAELYGSMLLYLSDSSVLPMRVEDYSTKLETWVAEYSDKPENSFADFSFMNESLRMFSNAAAAHKSRSVGWRTLTWTLQSVGGKVMYPNGSPLLQHAVEAMGAEVFLPNGQPISSITAPYAACGSGSDHVGFIQLAGVPVLDCDIENVSSSYEAVYHSNYDSYYWMATFGDPQFLFHKAMAELYGSMLLYLSDSSVLPMRVEDYSTKLETWVAEYSDKPENSFADFSFMNESLRMFSSAAAAHKSRREALQALCDAAPQNVSVQLLRQLNDATSGLERVFLGKGELESGQPWYLHVVFTPSASDSYAATTMPLIAQGLATGNATQANFAIGRIAQFVRRGSTYLNSSLVVSPWYQNIEPLSP</sequence>
<dbReference type="InterPro" id="IPR039373">
    <property type="entry name" value="Peptidase_M28B"/>
</dbReference>
<dbReference type="InterPro" id="IPR007365">
    <property type="entry name" value="TFR-like_dimer_dom"/>
</dbReference>
<evidence type="ECO:0000313" key="7">
    <source>
        <dbReference type="Proteomes" id="UP000051952"/>
    </source>
</evidence>
<dbReference type="InterPro" id="IPR046450">
    <property type="entry name" value="PA_dom_sf"/>
</dbReference>
<evidence type="ECO:0000259" key="3">
    <source>
        <dbReference type="Pfam" id="PF02225"/>
    </source>
</evidence>
<evidence type="ECO:0000313" key="6">
    <source>
        <dbReference type="EMBL" id="CUI15412.1"/>
    </source>
</evidence>
<dbReference type="AlphaFoldDB" id="A0A0S4KJR0"/>
<evidence type="ECO:0000259" key="4">
    <source>
        <dbReference type="Pfam" id="PF04253"/>
    </source>
</evidence>
<dbReference type="InterPro" id="IPR036757">
    <property type="entry name" value="TFR-like_dimer_dom_sf"/>
</dbReference>
<dbReference type="PANTHER" id="PTHR10404:SF46">
    <property type="entry name" value="VACUOLAR PROTEIN SORTING-ASSOCIATED PROTEIN 70"/>
    <property type="match status" value="1"/>
</dbReference>
<dbReference type="Proteomes" id="UP000051952">
    <property type="component" value="Unassembled WGS sequence"/>
</dbReference>
<evidence type="ECO:0000256" key="1">
    <source>
        <dbReference type="ARBA" id="ARBA00005634"/>
    </source>
</evidence>
<feature type="domain" description="Transferrin receptor-like dimerisation" evidence="4">
    <location>
        <begin position="810"/>
        <end position="928"/>
    </location>
</feature>
<keyword evidence="2" id="KW-0472">Membrane</keyword>
<reference evidence="7" key="1">
    <citation type="submission" date="2015-09" db="EMBL/GenBank/DDBJ databases">
        <authorList>
            <consortium name="Pathogen Informatics"/>
        </authorList>
    </citation>
    <scope>NUCLEOTIDE SEQUENCE [LARGE SCALE GENOMIC DNA]</scope>
    <source>
        <strain evidence="7">Lake Konstanz</strain>
    </source>
</reference>
<organism evidence="6 7">
    <name type="scientific">Bodo saltans</name>
    <name type="common">Flagellated protozoan</name>
    <dbReference type="NCBI Taxonomy" id="75058"/>
    <lineage>
        <taxon>Eukaryota</taxon>
        <taxon>Discoba</taxon>
        <taxon>Euglenozoa</taxon>
        <taxon>Kinetoplastea</taxon>
        <taxon>Metakinetoplastina</taxon>
        <taxon>Eubodonida</taxon>
        <taxon>Bodonidae</taxon>
        <taxon>Bodo</taxon>
    </lineage>
</organism>
<gene>
    <name evidence="6" type="ORF">BSAL_41855</name>
</gene>
<dbReference type="SUPFAM" id="SSF53187">
    <property type="entry name" value="Zn-dependent exopeptidases"/>
    <property type="match status" value="2"/>
</dbReference>
<evidence type="ECO:0000259" key="5">
    <source>
        <dbReference type="Pfam" id="PF04389"/>
    </source>
</evidence>
<dbReference type="EMBL" id="CYKH01002138">
    <property type="protein sequence ID" value="CUI15412.1"/>
    <property type="molecule type" value="Genomic_DNA"/>
</dbReference>
<dbReference type="FunFam" id="3.40.630.10:FF:000101">
    <property type="entry name" value="N-acetylated alpha-linked acidic dipeptidase like 1"/>
    <property type="match status" value="1"/>
</dbReference>
<comment type="similarity">
    <text evidence="1">Belongs to the peptidase M28 family. M28B subfamily.</text>
</comment>
<dbReference type="PANTHER" id="PTHR10404">
    <property type="entry name" value="N-ACETYLATED-ALPHA-LINKED ACIDIC DIPEPTIDASE"/>
    <property type="match status" value="1"/>
</dbReference>
<dbReference type="VEuPathDB" id="TriTrypDB:BSAL_63795"/>
<dbReference type="Gene3D" id="1.20.930.40">
    <property type="entry name" value="Transferrin receptor-like, dimerisation domain"/>
    <property type="match status" value="1"/>
</dbReference>
<dbReference type="Pfam" id="PF04253">
    <property type="entry name" value="TFR_dimer"/>
    <property type="match status" value="1"/>
</dbReference>
<dbReference type="OrthoDB" id="5841748at2759"/>
<dbReference type="GO" id="GO:0004180">
    <property type="term" value="F:carboxypeptidase activity"/>
    <property type="evidence" value="ECO:0007669"/>
    <property type="project" value="TreeGrafter"/>
</dbReference>
<dbReference type="InterPro" id="IPR003137">
    <property type="entry name" value="PA_domain"/>
</dbReference>
<dbReference type="Pfam" id="PF02225">
    <property type="entry name" value="PA"/>
    <property type="match status" value="1"/>
</dbReference>
<name>A0A0S4KJR0_BODSA</name>
<dbReference type="Gene3D" id="3.40.630.10">
    <property type="entry name" value="Zn peptidases"/>
    <property type="match status" value="2"/>
</dbReference>
<feature type="domain" description="Peptidase M28" evidence="5">
    <location>
        <begin position="386"/>
        <end position="569"/>
    </location>
</feature>
<dbReference type="SUPFAM" id="SSF52025">
    <property type="entry name" value="PA domain"/>
    <property type="match status" value="1"/>
</dbReference>
<keyword evidence="7" id="KW-1185">Reference proteome</keyword>
<feature type="transmembrane region" description="Helical" evidence="2">
    <location>
        <begin position="31"/>
        <end position="52"/>
    </location>
</feature>
<proteinExistence type="inferred from homology"/>